<evidence type="ECO:0000313" key="4">
    <source>
        <dbReference type="Proteomes" id="UP000739538"/>
    </source>
</evidence>
<evidence type="ECO:0000259" key="2">
    <source>
        <dbReference type="Pfam" id="PF13860"/>
    </source>
</evidence>
<accession>A0A956NHK0</accession>
<dbReference type="InterPro" id="IPR013517">
    <property type="entry name" value="FG-GAP"/>
</dbReference>
<dbReference type="Pfam" id="PF13517">
    <property type="entry name" value="FG-GAP_3"/>
    <property type="match status" value="6"/>
</dbReference>
<name>A0A956NHK0_UNCEI</name>
<dbReference type="PANTHER" id="PTHR46580:SF4">
    <property type="entry name" value="ATP_GTP-BINDING PROTEIN"/>
    <property type="match status" value="1"/>
</dbReference>
<evidence type="ECO:0000256" key="1">
    <source>
        <dbReference type="ARBA" id="ARBA00022729"/>
    </source>
</evidence>
<comment type="caution">
    <text evidence="3">The sequence shown here is derived from an EMBL/GenBank/DDBJ whole genome shotgun (WGS) entry which is preliminary data.</text>
</comment>
<reference evidence="3" key="2">
    <citation type="journal article" date="2021" name="Microbiome">
        <title>Successional dynamics and alternative stable states in a saline activated sludge microbial community over 9 years.</title>
        <authorList>
            <person name="Wang Y."/>
            <person name="Ye J."/>
            <person name="Ju F."/>
            <person name="Liu L."/>
            <person name="Boyd J.A."/>
            <person name="Deng Y."/>
            <person name="Parks D.H."/>
            <person name="Jiang X."/>
            <person name="Yin X."/>
            <person name="Woodcroft B.J."/>
            <person name="Tyson G.W."/>
            <person name="Hugenholtz P."/>
            <person name="Polz M.F."/>
            <person name="Zhang T."/>
        </authorList>
    </citation>
    <scope>NUCLEOTIDE SEQUENCE</scope>
    <source>
        <strain evidence="3">HKST-UBA02</strain>
    </source>
</reference>
<evidence type="ECO:0000313" key="3">
    <source>
        <dbReference type="EMBL" id="MCA9759084.1"/>
    </source>
</evidence>
<dbReference type="Gene3D" id="2.60.40.4070">
    <property type="match status" value="1"/>
</dbReference>
<dbReference type="Proteomes" id="UP000739538">
    <property type="component" value="Unassembled WGS sequence"/>
</dbReference>
<feature type="domain" description="FlgD/Vpr Ig-like" evidence="2">
    <location>
        <begin position="803"/>
        <end position="858"/>
    </location>
</feature>
<dbReference type="AlphaFoldDB" id="A0A956NHK0"/>
<sequence length="872" mass="90107">GAMMPLTLAAVVWTVAPQASVAGPPLFDTFRAFDATDFRINSYPQSGAVADFNGDGLDDVAVVRWWNAPKLDVLISDGQGGYAPPVEYPADCSYHVEAGDFDGDGWDDIVVSDHGMHGASTSVSFYFNDGTGALGARQIKQIGPGPRGMAVSDLDGDGDLDLAVCLNGGYITAETEVSILLNEGGRTFSGPFRYPAADPNSTVGVEVPFRVRAGDMDGDGTNDLVITTSSGPLLSVLFNAGDGSFAFPVTYNVTGLGEGKGGVQLSDVDHDGLLDVVYSDPALFASLDVGGFAIMKGLGGGALGSPATYPLTSFTLGTSIFTVGDVTGDGWDDVFVSYGGQSGIALAQNDGSGGFLPAIRYPAANPSDIRLGDVDGDSDLDAIVTNQSACVSVHLNRGGGDFSIPPVHPAGYLGNRNMDAGDIDGDGDDDIVVIGGLGGYGGWIEVVRNNGDGTLAPPVTYPTGQVGRRVRLVDLNGDKSLDLVWADDPDAPPYNFKTMLNDNQGNFGTVNDWAVGTGGTWDLAALDIDNDNDVDILLAELLYGGNFEKFVYIRKNNHDGTFAAPYLVEGDGTGIRGITGADFDGNGTLDLALTTALGIDILRGNGNGTYQPAELITGVPEGLDNIRAADLDGDGVFDLAAQGGSGGPLRVLLGRGDGTFEPAREYGTQALQGGMGIDVQDMDDDGDLDIAIAHYDPGQVSVFLNDGSGTFGPQNRYGAHGTGIDVRARDYDGDGFVDLAVLTSVSHIPADGYGVQILPGTGLIPAAAPIVSSPGSGKGSSVWLGTAVPNPFHASSAVSFSLETVGDVEISVVDAVGRLVRTLAHERMDPGPHVISWDGNDDGRNPLPSGVYFVRVAVGGESGAASVVKLQR</sequence>
<dbReference type="InterPro" id="IPR028994">
    <property type="entry name" value="Integrin_alpha_N"/>
</dbReference>
<gene>
    <name evidence="3" type="ORF">KDA27_25045</name>
</gene>
<protein>
    <submittedName>
        <fullName evidence="3">VCBS repeat-containing protein</fullName>
    </submittedName>
</protein>
<dbReference type="Gene3D" id="2.130.10.130">
    <property type="entry name" value="Integrin alpha, N-terminal"/>
    <property type="match status" value="3"/>
</dbReference>
<keyword evidence="1" id="KW-0732">Signal</keyword>
<dbReference type="Pfam" id="PF13860">
    <property type="entry name" value="FlgD_ig"/>
    <property type="match status" value="1"/>
</dbReference>
<proteinExistence type="predicted"/>
<organism evidence="3 4">
    <name type="scientific">Eiseniibacteriota bacterium</name>
    <dbReference type="NCBI Taxonomy" id="2212470"/>
    <lineage>
        <taxon>Bacteria</taxon>
        <taxon>Candidatus Eiseniibacteriota</taxon>
    </lineage>
</organism>
<feature type="non-terminal residue" evidence="3">
    <location>
        <position position="1"/>
    </location>
</feature>
<dbReference type="SUPFAM" id="SSF69318">
    <property type="entry name" value="Integrin alpha N-terminal domain"/>
    <property type="match status" value="3"/>
</dbReference>
<dbReference type="InterPro" id="IPR025965">
    <property type="entry name" value="FlgD/Vpr_Ig-like"/>
</dbReference>
<dbReference type="EMBL" id="JAGQHS010000261">
    <property type="protein sequence ID" value="MCA9759084.1"/>
    <property type="molecule type" value="Genomic_DNA"/>
</dbReference>
<reference evidence="3" key="1">
    <citation type="submission" date="2020-04" db="EMBL/GenBank/DDBJ databases">
        <authorList>
            <person name="Zhang T."/>
        </authorList>
    </citation>
    <scope>NUCLEOTIDE SEQUENCE</scope>
    <source>
        <strain evidence="3">HKST-UBA02</strain>
    </source>
</reference>
<dbReference type="PANTHER" id="PTHR46580">
    <property type="entry name" value="SENSOR KINASE-RELATED"/>
    <property type="match status" value="1"/>
</dbReference>